<dbReference type="RefSeq" id="WP_060749096.1">
    <property type="nucleotide sequence ID" value="NZ_LRPH01000024.1"/>
</dbReference>
<keyword evidence="1" id="KW-1133">Transmembrane helix</keyword>
<evidence type="ECO:0000313" key="3">
    <source>
        <dbReference type="Proteomes" id="UP000065797"/>
    </source>
</evidence>
<name>A0A109GIQ2_BACMY</name>
<reference evidence="2 3" key="1">
    <citation type="submission" date="2016-01" db="EMBL/GenBank/DDBJ databases">
        <authorList>
            <person name="McClelland M."/>
            <person name="Jain A."/>
            <person name="Saraogi P."/>
            <person name="Mendelson R."/>
            <person name="Westerman R."/>
            <person name="SanMiguel P."/>
            <person name="Csonka L."/>
        </authorList>
    </citation>
    <scope>NUCLEOTIDE SEQUENCE [LARGE SCALE GENOMIC DNA]</scope>
    <source>
        <strain evidence="2 3">PE8-15</strain>
    </source>
</reference>
<feature type="transmembrane region" description="Helical" evidence="1">
    <location>
        <begin position="95"/>
        <end position="121"/>
    </location>
</feature>
<accession>A0A109GIQ2</accession>
<organism evidence="2 3">
    <name type="scientific">Bacillus mycoides</name>
    <dbReference type="NCBI Taxonomy" id="1405"/>
    <lineage>
        <taxon>Bacteria</taxon>
        <taxon>Bacillati</taxon>
        <taxon>Bacillota</taxon>
        <taxon>Bacilli</taxon>
        <taxon>Bacillales</taxon>
        <taxon>Bacillaceae</taxon>
        <taxon>Bacillus</taxon>
        <taxon>Bacillus cereus group</taxon>
    </lineage>
</organism>
<protein>
    <submittedName>
        <fullName evidence="2">Beta-carotene 15,15'-monooxygenase</fullName>
    </submittedName>
</protein>
<proteinExistence type="predicted"/>
<evidence type="ECO:0000313" key="2">
    <source>
        <dbReference type="EMBL" id="KWU67475.1"/>
    </source>
</evidence>
<feature type="transmembrane region" description="Helical" evidence="1">
    <location>
        <begin position="42"/>
        <end position="61"/>
    </location>
</feature>
<comment type="caution">
    <text evidence="2">The sequence shown here is derived from an EMBL/GenBank/DDBJ whole genome shotgun (WGS) entry which is preliminary data.</text>
</comment>
<keyword evidence="1" id="KW-0472">Membrane</keyword>
<keyword evidence="2" id="KW-0560">Oxidoreductase</keyword>
<sequence>MIWIEKAKPMWLFMLVLIICSNFMVYQTSVGSKILPEDTQSIVLGSMLDFIILLPLFIMLYRDKFTFKSAIILSALGCILIRFLIPPSLLGPYEMIAWIGIIVEGCIILLELLLIITFVRYMPKILNEVKKSTLPVAFSFSQAVEQYVRNNSIIQMICSELLMLYYAFSSWKNTEPIGITMYKKSNFIAFQIMMMHAIIVETIGVHYWLHEKAPILSIILLALNIYSVIFFLADLQALRLNPIYFANESFYLSLGLMKRAKIDYSNVECMIEDSSVLERKLTKDTIDFVIRDFEKVYPDVILKMKTPQKVILFMGFEKEYNYVAIKSDAPSELKKHIKNNMV</sequence>
<keyword evidence="1" id="KW-0812">Transmembrane</keyword>
<dbReference type="GO" id="GO:0004497">
    <property type="term" value="F:monooxygenase activity"/>
    <property type="evidence" value="ECO:0007669"/>
    <property type="project" value="UniProtKB-KW"/>
</dbReference>
<evidence type="ECO:0000256" key="1">
    <source>
        <dbReference type="SAM" id="Phobius"/>
    </source>
</evidence>
<dbReference type="AlphaFoldDB" id="A0A109GIQ2"/>
<dbReference type="EMBL" id="LRPH01000024">
    <property type="protein sequence ID" value="KWU67475.1"/>
    <property type="molecule type" value="Genomic_DNA"/>
</dbReference>
<feature type="transmembrane region" description="Helical" evidence="1">
    <location>
        <begin position="187"/>
        <end position="209"/>
    </location>
</feature>
<keyword evidence="2" id="KW-0503">Monooxygenase</keyword>
<feature type="transmembrane region" description="Helical" evidence="1">
    <location>
        <begin position="70"/>
        <end position="89"/>
    </location>
</feature>
<feature type="transmembrane region" description="Helical" evidence="1">
    <location>
        <begin position="215"/>
        <end position="233"/>
    </location>
</feature>
<dbReference type="Proteomes" id="UP000065797">
    <property type="component" value="Unassembled WGS sequence"/>
</dbReference>
<gene>
    <name evidence="2" type="ORF">AWW70_04180</name>
</gene>
<feature type="transmembrane region" description="Helical" evidence="1">
    <location>
        <begin position="12"/>
        <end position="30"/>
    </location>
</feature>